<dbReference type="AlphaFoldDB" id="A0A3M0Z2M6"/>
<name>A0A3M0Z2M6_9BACT</name>
<protein>
    <submittedName>
        <fullName evidence="1">Uncharacterized protein</fullName>
    </submittedName>
</protein>
<sequence length="92" mass="10802">MGFLRENLRGFIYGLDNRMNFSCLDHFRFTIFIFETINSRDFTSSFFHSCESYQSSEVVRLRSEYSDLTDAVSQSLMTLSNNENKIEISKLC</sequence>
<evidence type="ECO:0000313" key="1">
    <source>
        <dbReference type="EMBL" id="RMD77205.1"/>
    </source>
</evidence>
<gene>
    <name evidence="1" type="ORF">D6810_01605</name>
</gene>
<comment type="caution">
    <text evidence="1">The sequence shown here is derived from an EMBL/GenBank/DDBJ whole genome shotgun (WGS) entry which is preliminary data.</text>
</comment>
<reference evidence="1 2" key="1">
    <citation type="submission" date="2018-10" db="EMBL/GenBank/DDBJ databases">
        <title>Thermophilic Lithotrophy and Phototrophy in an Intertidal, Iron-rich, Geothermal Spring.</title>
        <authorList>
            <person name="Ward L.M."/>
            <person name="Idei A."/>
            <person name="Nakagawa M."/>
            <person name="Ueno Y."/>
            <person name="Fischer W."/>
            <person name="Mcglynn S.E."/>
        </authorList>
    </citation>
    <scope>NUCLEOTIDE SEQUENCE [LARGE SCALE GENOMIC DNA]</scope>
    <source>
        <strain evidence="1">J137</strain>
    </source>
</reference>
<dbReference type="Proteomes" id="UP000269410">
    <property type="component" value="Unassembled WGS sequence"/>
</dbReference>
<proteinExistence type="predicted"/>
<organism evidence="1 2">
    <name type="scientific">Candidatus Dojkabacteria bacterium</name>
    <dbReference type="NCBI Taxonomy" id="2099670"/>
    <lineage>
        <taxon>Bacteria</taxon>
        <taxon>Candidatus Dojkabacteria</taxon>
    </lineage>
</organism>
<dbReference type="EMBL" id="RFKV01000055">
    <property type="protein sequence ID" value="RMD77205.1"/>
    <property type="molecule type" value="Genomic_DNA"/>
</dbReference>
<evidence type="ECO:0000313" key="2">
    <source>
        <dbReference type="Proteomes" id="UP000269410"/>
    </source>
</evidence>
<accession>A0A3M0Z2M6</accession>